<feature type="binding site" description="type 1 copper site" evidence="10">
    <location>
        <position position="185"/>
    </location>
    <ligand>
        <name>Cu cation</name>
        <dbReference type="ChEBI" id="CHEBI:23378"/>
        <label>1</label>
    </ligand>
</feature>
<keyword evidence="15" id="KW-1185">Reference proteome</keyword>
<dbReference type="InterPro" id="IPR008972">
    <property type="entry name" value="Cupredoxin"/>
</dbReference>
<evidence type="ECO:0000256" key="7">
    <source>
        <dbReference type="ARBA" id="ARBA00023002"/>
    </source>
</evidence>
<comment type="cofactor">
    <cofactor evidence="1 10">
        <name>Cu(+)</name>
        <dbReference type="ChEBI" id="CHEBI:49552"/>
    </cofactor>
</comment>
<evidence type="ECO:0000256" key="6">
    <source>
        <dbReference type="ARBA" id="ARBA00022737"/>
    </source>
</evidence>
<dbReference type="PANTHER" id="PTHR11709">
    <property type="entry name" value="MULTI-COPPER OXIDASE"/>
    <property type="match status" value="1"/>
</dbReference>
<evidence type="ECO:0000259" key="13">
    <source>
        <dbReference type="Pfam" id="PF07732"/>
    </source>
</evidence>
<dbReference type="PATRIC" id="fig|1227498.3.peg.1819"/>
<dbReference type="InterPro" id="IPR045087">
    <property type="entry name" value="Cu-oxidase_fam"/>
</dbReference>
<name>L9XIW5_9EURY</name>
<feature type="domain" description="Plastocyanin-like" evidence="13">
    <location>
        <begin position="136"/>
        <end position="248"/>
    </location>
</feature>
<dbReference type="GO" id="GO:0005507">
    <property type="term" value="F:copper ion binding"/>
    <property type="evidence" value="ECO:0007669"/>
    <property type="project" value="InterPro"/>
</dbReference>
<dbReference type="GO" id="GO:0050421">
    <property type="term" value="F:nitrite reductase (NO-forming) activity"/>
    <property type="evidence" value="ECO:0007669"/>
    <property type="project" value="UniProtKB-EC"/>
</dbReference>
<evidence type="ECO:0000256" key="1">
    <source>
        <dbReference type="ARBA" id="ARBA00001960"/>
    </source>
</evidence>
<keyword evidence="8 10" id="KW-0186">Copper</keyword>
<dbReference type="STRING" id="1227498.C492_09340"/>
<dbReference type="Gene3D" id="2.60.40.420">
    <property type="entry name" value="Cupredoxins - blue copper proteins"/>
    <property type="match status" value="2"/>
</dbReference>
<sequence>MVECERSGHRIGEEEMPSIDYNNAAEVTEQLEDRLVKSLVGDTSVDRRTVLGGLGVAGSAALGFGSTQAGADPGRGDENEHGNFGAVDEYRDTDFDPHEFLTTFNTGENGQESVPQRVYEEDGRTVREFEFTAVDTTITIAPGIEFEAWTFNGQVPGPTIRAVEGDLIRVSFENHSQHAHTIHPHLKNLDPDMDGTPQNGPGVIDTGESFTYEWIAQPAGTHFYHCHTLPLKEHMHRGLYGTIIVDPDPRRAEENPREYVNYHGPIDGEFRERLIDEAKSRNHEYAENDAVNEMVMVMNSFDTNFDGENEVYAANTRAFAYGVGESDAKGNWKAGETKHPIQIDKNERQRVYLVNATEFDFINSFHTHSQFFDYYDHGTTLMPTSKTVDTIMQTQAQRGIIELDYSGHQPGLYMFHAHQSEFAELGWMSFFEVV</sequence>
<dbReference type="InterPro" id="IPR011707">
    <property type="entry name" value="Cu-oxidase-like_N"/>
</dbReference>
<feature type="binding site" description="type 1 copper site" evidence="10">
    <location>
        <position position="226"/>
    </location>
    <ligand>
        <name>Cu cation</name>
        <dbReference type="ChEBI" id="CHEBI:23378"/>
        <label>1</label>
    </ligand>
</feature>
<evidence type="ECO:0000313" key="15">
    <source>
        <dbReference type="Proteomes" id="UP000011531"/>
    </source>
</evidence>
<keyword evidence="6" id="KW-0677">Repeat</keyword>
<feature type="domain" description="Plastocyanin-like" evidence="12">
    <location>
        <begin position="329"/>
        <end position="432"/>
    </location>
</feature>
<organism evidence="14 15">
    <name type="scientific">Natronococcus jeotgali DSM 18795</name>
    <dbReference type="NCBI Taxonomy" id="1227498"/>
    <lineage>
        <taxon>Archaea</taxon>
        <taxon>Methanobacteriati</taxon>
        <taxon>Methanobacteriota</taxon>
        <taxon>Stenosarchaea group</taxon>
        <taxon>Halobacteria</taxon>
        <taxon>Halobacteriales</taxon>
        <taxon>Natrialbaceae</taxon>
        <taxon>Natronococcus</taxon>
    </lineage>
</organism>
<gene>
    <name evidence="14" type="ORF">C492_09340</name>
</gene>
<dbReference type="Proteomes" id="UP000011531">
    <property type="component" value="Unassembled WGS sequence"/>
</dbReference>
<evidence type="ECO:0000256" key="8">
    <source>
        <dbReference type="ARBA" id="ARBA00023008"/>
    </source>
</evidence>
<comment type="subunit">
    <text evidence="2">Homotrimer.</text>
</comment>
<protein>
    <recommendedName>
        <fullName evidence="4">Copper-containing nitrite reductase</fullName>
        <ecNumber evidence="3">1.7.2.1</ecNumber>
    </recommendedName>
</protein>
<evidence type="ECO:0000256" key="9">
    <source>
        <dbReference type="ARBA" id="ARBA00049340"/>
    </source>
</evidence>
<dbReference type="Pfam" id="PF07731">
    <property type="entry name" value="Cu-oxidase_2"/>
    <property type="match status" value="1"/>
</dbReference>
<comment type="catalytic activity">
    <reaction evidence="9">
        <text>nitric oxide + Fe(III)-[cytochrome c] + H2O = Fe(II)-[cytochrome c] + nitrite + 2 H(+)</text>
        <dbReference type="Rhea" id="RHEA:15233"/>
        <dbReference type="Rhea" id="RHEA-COMP:10350"/>
        <dbReference type="Rhea" id="RHEA-COMP:14399"/>
        <dbReference type="ChEBI" id="CHEBI:15377"/>
        <dbReference type="ChEBI" id="CHEBI:15378"/>
        <dbReference type="ChEBI" id="CHEBI:16301"/>
        <dbReference type="ChEBI" id="CHEBI:16480"/>
        <dbReference type="ChEBI" id="CHEBI:29033"/>
        <dbReference type="ChEBI" id="CHEBI:29034"/>
        <dbReference type="EC" id="1.7.2.1"/>
    </reaction>
</comment>
<keyword evidence="5 10" id="KW-0479">Metal-binding</keyword>
<evidence type="ECO:0000256" key="5">
    <source>
        <dbReference type="ARBA" id="ARBA00022723"/>
    </source>
</evidence>
<dbReference type="InterPro" id="IPR011706">
    <property type="entry name" value="Cu-oxidase_C"/>
</dbReference>
<dbReference type="SUPFAM" id="SSF49503">
    <property type="entry name" value="Cupredoxins"/>
    <property type="match status" value="2"/>
</dbReference>
<feature type="region of interest" description="Disordered" evidence="11">
    <location>
        <begin position="62"/>
        <end position="84"/>
    </location>
</feature>
<dbReference type="Pfam" id="PF07732">
    <property type="entry name" value="Cu-oxidase_3"/>
    <property type="match status" value="1"/>
</dbReference>
<comment type="cofactor">
    <cofactor evidence="10">
        <name>Cu(2+)</name>
        <dbReference type="ChEBI" id="CHEBI:29036"/>
    </cofactor>
</comment>
<dbReference type="AlphaFoldDB" id="L9XIW5"/>
<evidence type="ECO:0000256" key="11">
    <source>
        <dbReference type="SAM" id="MobiDB-lite"/>
    </source>
</evidence>
<keyword evidence="7" id="KW-0560">Oxidoreductase</keyword>
<evidence type="ECO:0000259" key="12">
    <source>
        <dbReference type="Pfam" id="PF07731"/>
    </source>
</evidence>
<reference evidence="14 15" key="1">
    <citation type="journal article" date="2014" name="PLoS Genet.">
        <title>Phylogenetically driven sequencing of extremely halophilic archaea reveals strategies for static and dynamic osmo-response.</title>
        <authorList>
            <person name="Becker E.A."/>
            <person name="Seitzer P.M."/>
            <person name="Tritt A."/>
            <person name="Larsen D."/>
            <person name="Krusor M."/>
            <person name="Yao A.I."/>
            <person name="Wu D."/>
            <person name="Madern D."/>
            <person name="Eisen J.A."/>
            <person name="Darling A.E."/>
            <person name="Facciotti M.T."/>
        </authorList>
    </citation>
    <scope>NUCLEOTIDE SEQUENCE [LARGE SCALE GENOMIC DNA]</scope>
    <source>
        <strain evidence="14 15">DSM 18795</strain>
    </source>
</reference>
<evidence type="ECO:0000256" key="4">
    <source>
        <dbReference type="ARBA" id="ARBA00017290"/>
    </source>
</evidence>
<evidence type="ECO:0000256" key="3">
    <source>
        <dbReference type="ARBA" id="ARBA00011882"/>
    </source>
</evidence>
<feature type="binding site" description="type 1 copper site" evidence="10">
    <location>
        <position position="418"/>
    </location>
    <ligand>
        <name>Cu cation</name>
        <dbReference type="ChEBI" id="CHEBI:23378"/>
        <label>1</label>
    </ligand>
</feature>
<dbReference type="EC" id="1.7.2.1" evidence="3"/>
<proteinExistence type="predicted"/>
<evidence type="ECO:0000313" key="14">
    <source>
        <dbReference type="EMBL" id="ELY61694.1"/>
    </source>
</evidence>
<comment type="caution">
    <text evidence="14">The sequence shown here is derived from an EMBL/GenBank/DDBJ whole genome shotgun (WGS) entry which is preliminary data.</text>
</comment>
<accession>L9XIW5</accession>
<dbReference type="PRINTS" id="PR00695">
    <property type="entry name" value="CUNO2RDTASE"/>
</dbReference>
<dbReference type="InterPro" id="IPR001287">
    <property type="entry name" value="NO2-reductase_Cu"/>
</dbReference>
<feature type="binding site" description="type 1 copper site" evidence="10">
    <location>
        <position position="234"/>
    </location>
    <ligand>
        <name>Cu cation</name>
        <dbReference type="ChEBI" id="CHEBI:23378"/>
        <label>1</label>
    </ligand>
</feature>
<dbReference type="PANTHER" id="PTHR11709:SF394">
    <property type="entry name" value="FI03373P-RELATED"/>
    <property type="match status" value="1"/>
</dbReference>
<evidence type="ECO:0000256" key="2">
    <source>
        <dbReference type="ARBA" id="ARBA00011233"/>
    </source>
</evidence>
<evidence type="ECO:0000256" key="10">
    <source>
        <dbReference type="PIRSR" id="PIRSR601287-1"/>
    </source>
</evidence>
<feature type="binding site" description="type 1 copper site" evidence="10">
    <location>
        <position position="225"/>
    </location>
    <ligand>
        <name>Cu cation</name>
        <dbReference type="ChEBI" id="CHEBI:23378"/>
        <label>1</label>
    </ligand>
</feature>
<dbReference type="CDD" id="cd11024">
    <property type="entry name" value="CuRO_1_2DMCO_NIR_like"/>
    <property type="match status" value="1"/>
</dbReference>
<dbReference type="EMBL" id="AOIA01000082">
    <property type="protein sequence ID" value="ELY61694.1"/>
    <property type="molecule type" value="Genomic_DNA"/>
</dbReference>